<gene>
    <name evidence="1" type="ORF">JP09_007875</name>
</gene>
<dbReference type="EMBL" id="JQAN02000011">
    <property type="protein sequence ID" value="PPD57650.1"/>
    <property type="molecule type" value="Genomic_DNA"/>
</dbReference>
<protein>
    <submittedName>
        <fullName evidence="1">Uncharacterized protein</fullName>
    </submittedName>
</protein>
<evidence type="ECO:0000313" key="2">
    <source>
        <dbReference type="Proteomes" id="UP000235653"/>
    </source>
</evidence>
<name>A0A2P5P5T6_9CHLR</name>
<evidence type="ECO:0000313" key="1">
    <source>
        <dbReference type="EMBL" id="PPD57650.1"/>
    </source>
</evidence>
<organism evidence="1 2">
    <name type="scientific">Dehalogenimonas etheniformans</name>
    <dbReference type="NCBI Taxonomy" id="1536648"/>
    <lineage>
        <taxon>Bacteria</taxon>
        <taxon>Bacillati</taxon>
        <taxon>Chloroflexota</taxon>
        <taxon>Dehalococcoidia</taxon>
        <taxon>Dehalococcoidales</taxon>
        <taxon>Dehalococcoidaceae</taxon>
        <taxon>Dehalogenimonas</taxon>
    </lineage>
</organism>
<dbReference type="AlphaFoldDB" id="A0A2P5P5T6"/>
<dbReference type="RefSeq" id="WP_102330662.1">
    <property type="nucleotide sequence ID" value="NZ_CP058566.2"/>
</dbReference>
<comment type="caution">
    <text evidence="1">The sequence shown here is derived from an EMBL/GenBank/DDBJ whole genome shotgun (WGS) entry which is preliminary data.</text>
</comment>
<proteinExistence type="predicted"/>
<reference evidence="1 2" key="1">
    <citation type="journal article" date="2017" name="ISME J.">
        <title>Grape pomace compost harbors organohalide-respiring Dehalogenimonas species with novel reductive dehalogenase genes.</title>
        <authorList>
            <person name="Yang Y."/>
            <person name="Higgins S.A."/>
            <person name="Yan J."/>
            <person name="Simsir B."/>
            <person name="Chourey K."/>
            <person name="Iyer R."/>
            <person name="Hettich R.L."/>
            <person name="Baldwin B."/>
            <person name="Ogles D.M."/>
            <person name="Loffler F.E."/>
        </authorList>
    </citation>
    <scope>NUCLEOTIDE SEQUENCE [LARGE SCALE GENOMIC DNA]</scope>
    <source>
        <strain evidence="1 2">GP</strain>
    </source>
</reference>
<dbReference type="Proteomes" id="UP000235653">
    <property type="component" value="Unassembled WGS sequence"/>
</dbReference>
<accession>A0A2P5P5T6</accession>
<sequence>MEDDGDLNPKETAFLLHCVVKHDPELIDKIKPESLNGGDSALINRIRDDIGQEIMEEGLTIESELNEYGLELENLIDRLANLYLWPAD</sequence>
<keyword evidence="2" id="KW-1185">Reference proteome</keyword>